<dbReference type="GO" id="GO:0003676">
    <property type="term" value="F:nucleic acid binding"/>
    <property type="evidence" value="ECO:0007669"/>
    <property type="project" value="InterPro"/>
</dbReference>
<sequence length="240" mass="26374">MGTKSNAGRTPRSLMLAPLSTISLLTSILVPTACLENRPQRMAIGTLTSCRLGYQMRSLAISRASHPHIYLKNPTDYLGVILQPELSPLKRLLTTAERAKCGLAEDLSCPICGHSSEDILHVIRDCTLAKENRNLFIFQGKSWSLEEIIKTSASWAKHFSLASRQAADVEIEMTYEEPLAGEWTYLNTDGVVRVDSGAAAAGGVLRDKNGEWILGCNKYLGNCSILDVELWGILDDLKLI</sequence>
<proteinExistence type="predicted"/>
<keyword evidence="1" id="KW-0732">Signal</keyword>
<dbReference type="Proteomes" id="UP000593579">
    <property type="component" value="Unassembled WGS sequence"/>
</dbReference>
<dbReference type="PANTHER" id="PTHR47723:SF19">
    <property type="entry name" value="POLYNUCLEOTIDYL TRANSFERASE, RIBONUCLEASE H-LIKE SUPERFAMILY PROTEIN"/>
    <property type="match status" value="1"/>
</dbReference>
<accession>A0A7J9CST5</accession>
<feature type="signal peptide" evidence="1">
    <location>
        <begin position="1"/>
        <end position="34"/>
    </location>
</feature>
<reference evidence="3 4" key="1">
    <citation type="journal article" date="2019" name="Genome Biol. Evol.">
        <title>Insights into the evolution of the New World diploid cottons (Gossypium, subgenus Houzingenia) based on genome sequencing.</title>
        <authorList>
            <person name="Grover C.E."/>
            <person name="Arick M.A. 2nd"/>
            <person name="Thrash A."/>
            <person name="Conover J.L."/>
            <person name="Sanders W.S."/>
            <person name="Peterson D.G."/>
            <person name="Frelichowski J.E."/>
            <person name="Scheffler J.A."/>
            <person name="Scheffler B.E."/>
            <person name="Wendel J.F."/>
        </authorList>
    </citation>
    <scope>NUCLEOTIDE SEQUENCE [LARGE SCALE GENOMIC DNA]</scope>
    <source>
        <strain evidence="3">5</strain>
        <tissue evidence="3">Leaf</tissue>
    </source>
</reference>
<evidence type="ECO:0000256" key="1">
    <source>
        <dbReference type="SAM" id="SignalP"/>
    </source>
</evidence>
<dbReference type="GO" id="GO:0004523">
    <property type="term" value="F:RNA-DNA hybrid ribonuclease activity"/>
    <property type="evidence" value="ECO:0007669"/>
    <property type="project" value="InterPro"/>
</dbReference>
<protein>
    <recommendedName>
        <fullName evidence="2">RNase H type-1 domain-containing protein</fullName>
    </recommendedName>
</protein>
<dbReference type="InterPro" id="IPR002156">
    <property type="entry name" value="RNaseH_domain"/>
</dbReference>
<dbReference type="OrthoDB" id="1001820at2759"/>
<dbReference type="CDD" id="cd06222">
    <property type="entry name" value="RNase_H_like"/>
    <property type="match status" value="1"/>
</dbReference>
<feature type="domain" description="RNase H type-1" evidence="2">
    <location>
        <begin position="187"/>
        <end position="239"/>
    </location>
</feature>
<feature type="chain" id="PRO_5029637303" description="RNase H type-1 domain-containing protein" evidence="1">
    <location>
        <begin position="35"/>
        <end position="240"/>
    </location>
</feature>
<evidence type="ECO:0000259" key="2">
    <source>
        <dbReference type="Pfam" id="PF13456"/>
    </source>
</evidence>
<dbReference type="Pfam" id="PF13456">
    <property type="entry name" value="RVT_3"/>
    <property type="match status" value="1"/>
</dbReference>
<dbReference type="InterPro" id="IPR053151">
    <property type="entry name" value="RNase_H-like"/>
</dbReference>
<name>A0A7J9CST5_GOSGO</name>
<dbReference type="AlphaFoldDB" id="A0A7J9CST5"/>
<comment type="caution">
    <text evidence="3">The sequence shown here is derived from an EMBL/GenBank/DDBJ whole genome shotgun (WGS) entry which is preliminary data.</text>
</comment>
<evidence type="ECO:0000313" key="4">
    <source>
        <dbReference type="Proteomes" id="UP000593579"/>
    </source>
</evidence>
<keyword evidence="4" id="KW-1185">Reference proteome</keyword>
<organism evidence="3 4">
    <name type="scientific">Gossypium gossypioides</name>
    <name type="common">Mexican cotton</name>
    <name type="synonym">Selera gossypioides</name>
    <dbReference type="NCBI Taxonomy" id="34282"/>
    <lineage>
        <taxon>Eukaryota</taxon>
        <taxon>Viridiplantae</taxon>
        <taxon>Streptophyta</taxon>
        <taxon>Embryophyta</taxon>
        <taxon>Tracheophyta</taxon>
        <taxon>Spermatophyta</taxon>
        <taxon>Magnoliopsida</taxon>
        <taxon>eudicotyledons</taxon>
        <taxon>Gunneridae</taxon>
        <taxon>Pentapetalae</taxon>
        <taxon>rosids</taxon>
        <taxon>malvids</taxon>
        <taxon>Malvales</taxon>
        <taxon>Malvaceae</taxon>
        <taxon>Malvoideae</taxon>
        <taxon>Gossypium</taxon>
    </lineage>
</organism>
<dbReference type="InterPro" id="IPR044730">
    <property type="entry name" value="RNase_H-like_dom_plant"/>
</dbReference>
<evidence type="ECO:0000313" key="3">
    <source>
        <dbReference type="EMBL" id="MBA0751502.1"/>
    </source>
</evidence>
<dbReference type="EMBL" id="JABEZY010000013">
    <property type="protein sequence ID" value="MBA0751502.1"/>
    <property type="molecule type" value="Genomic_DNA"/>
</dbReference>
<gene>
    <name evidence="3" type="ORF">Gogos_000422</name>
</gene>
<dbReference type="PANTHER" id="PTHR47723">
    <property type="entry name" value="OS05G0353850 PROTEIN"/>
    <property type="match status" value="1"/>
</dbReference>